<dbReference type="Pfam" id="PF07690">
    <property type="entry name" value="MFS_1"/>
    <property type="match status" value="1"/>
</dbReference>
<dbReference type="AlphaFoldDB" id="A0AAW0GB59"/>
<evidence type="ECO:0000259" key="9">
    <source>
        <dbReference type="PROSITE" id="PS50850"/>
    </source>
</evidence>
<keyword evidence="6 8" id="KW-0472">Membrane</keyword>
<comment type="caution">
    <text evidence="10">The sequence shown here is derived from an EMBL/GenBank/DDBJ whole genome shotgun (WGS) entry which is preliminary data.</text>
</comment>
<evidence type="ECO:0000256" key="8">
    <source>
        <dbReference type="SAM" id="Phobius"/>
    </source>
</evidence>
<dbReference type="InterPro" id="IPR011701">
    <property type="entry name" value="MFS"/>
</dbReference>
<keyword evidence="3" id="KW-0813">Transport</keyword>
<evidence type="ECO:0000256" key="5">
    <source>
        <dbReference type="ARBA" id="ARBA00022989"/>
    </source>
</evidence>
<feature type="transmembrane region" description="Helical" evidence="8">
    <location>
        <begin position="147"/>
        <end position="166"/>
    </location>
</feature>
<comment type="similarity">
    <text evidence="2">Belongs to the major facilitator superfamily.</text>
</comment>
<proteinExistence type="inferred from homology"/>
<dbReference type="PANTHER" id="PTHR23501:SF102">
    <property type="entry name" value="DRUG TRANSPORTER, PUTATIVE (AFU_ORTHOLOGUE AFUA_3G08530)-RELATED"/>
    <property type="match status" value="1"/>
</dbReference>
<evidence type="ECO:0000256" key="2">
    <source>
        <dbReference type="ARBA" id="ARBA00008335"/>
    </source>
</evidence>
<dbReference type="PANTHER" id="PTHR23501">
    <property type="entry name" value="MAJOR FACILITATOR SUPERFAMILY"/>
    <property type="match status" value="1"/>
</dbReference>
<dbReference type="EMBL" id="JASBNA010000017">
    <property type="protein sequence ID" value="KAK7686305.1"/>
    <property type="molecule type" value="Genomic_DNA"/>
</dbReference>
<name>A0AAW0GB59_9APHY</name>
<dbReference type="GO" id="GO:0022857">
    <property type="term" value="F:transmembrane transporter activity"/>
    <property type="evidence" value="ECO:0007669"/>
    <property type="project" value="InterPro"/>
</dbReference>
<keyword evidence="4 8" id="KW-0812">Transmembrane</keyword>
<feature type="region of interest" description="Disordered" evidence="7">
    <location>
        <begin position="1"/>
        <end position="27"/>
    </location>
</feature>
<feature type="transmembrane region" description="Helical" evidence="8">
    <location>
        <begin position="172"/>
        <end position="190"/>
    </location>
</feature>
<feature type="transmembrane region" description="Helical" evidence="8">
    <location>
        <begin position="374"/>
        <end position="392"/>
    </location>
</feature>
<dbReference type="PRINTS" id="PR01035">
    <property type="entry name" value="TCRTETA"/>
</dbReference>
<feature type="transmembrane region" description="Helical" evidence="8">
    <location>
        <begin position="345"/>
        <end position="368"/>
    </location>
</feature>
<gene>
    <name evidence="10" type="ORF">QCA50_010529</name>
</gene>
<feature type="transmembrane region" description="Helical" evidence="8">
    <location>
        <begin position="311"/>
        <end position="333"/>
    </location>
</feature>
<comment type="subcellular location">
    <subcellularLocation>
        <location evidence="1">Endomembrane system</location>
        <topology evidence="1">Multi-pass membrane protein</topology>
    </subcellularLocation>
</comment>
<feature type="transmembrane region" description="Helical" evidence="8">
    <location>
        <begin position="242"/>
        <end position="260"/>
    </location>
</feature>
<protein>
    <recommendedName>
        <fullName evidence="9">Major facilitator superfamily (MFS) profile domain-containing protein</fullName>
    </recommendedName>
</protein>
<evidence type="ECO:0000256" key="1">
    <source>
        <dbReference type="ARBA" id="ARBA00004127"/>
    </source>
</evidence>
<dbReference type="PROSITE" id="PS50850">
    <property type="entry name" value="MFS"/>
    <property type="match status" value="1"/>
</dbReference>
<feature type="transmembrane region" description="Helical" evidence="8">
    <location>
        <begin position="399"/>
        <end position="417"/>
    </location>
</feature>
<dbReference type="Gene3D" id="1.20.1250.20">
    <property type="entry name" value="MFS general substrate transporter like domains"/>
    <property type="match status" value="1"/>
</dbReference>
<feature type="transmembrane region" description="Helical" evidence="8">
    <location>
        <begin position="202"/>
        <end position="222"/>
    </location>
</feature>
<accession>A0AAW0GB59</accession>
<feature type="transmembrane region" description="Helical" evidence="8">
    <location>
        <begin position="46"/>
        <end position="71"/>
    </location>
</feature>
<keyword evidence="5 8" id="KW-1133">Transmembrane helix</keyword>
<dbReference type="InterPro" id="IPR001958">
    <property type="entry name" value="Tet-R_TetA/multi-R_MdtG-like"/>
</dbReference>
<evidence type="ECO:0000313" key="10">
    <source>
        <dbReference type="EMBL" id="KAK7686305.1"/>
    </source>
</evidence>
<feature type="region of interest" description="Disordered" evidence="7">
    <location>
        <begin position="540"/>
        <end position="588"/>
    </location>
</feature>
<organism evidence="10 11">
    <name type="scientific">Cerrena zonata</name>
    <dbReference type="NCBI Taxonomy" id="2478898"/>
    <lineage>
        <taxon>Eukaryota</taxon>
        <taxon>Fungi</taxon>
        <taxon>Dikarya</taxon>
        <taxon>Basidiomycota</taxon>
        <taxon>Agaricomycotina</taxon>
        <taxon>Agaricomycetes</taxon>
        <taxon>Polyporales</taxon>
        <taxon>Cerrenaceae</taxon>
        <taxon>Cerrena</taxon>
    </lineage>
</organism>
<dbReference type="CDD" id="cd17502">
    <property type="entry name" value="MFS_Azr1_MDR_like"/>
    <property type="match status" value="1"/>
</dbReference>
<evidence type="ECO:0000256" key="6">
    <source>
        <dbReference type="ARBA" id="ARBA00023136"/>
    </source>
</evidence>
<evidence type="ECO:0000313" key="11">
    <source>
        <dbReference type="Proteomes" id="UP001385951"/>
    </source>
</evidence>
<dbReference type="FunFam" id="1.20.1720.10:FF:000013">
    <property type="entry name" value="Related to multidrug resistance proteins"/>
    <property type="match status" value="1"/>
</dbReference>
<reference evidence="10 11" key="1">
    <citation type="submission" date="2022-09" db="EMBL/GenBank/DDBJ databases">
        <authorList>
            <person name="Palmer J.M."/>
        </authorList>
    </citation>
    <scope>NUCLEOTIDE SEQUENCE [LARGE SCALE GENOMIC DNA]</scope>
    <source>
        <strain evidence="10 11">DSM 7382</strain>
    </source>
</reference>
<dbReference type="Proteomes" id="UP001385951">
    <property type="component" value="Unassembled WGS sequence"/>
</dbReference>
<feature type="transmembrane region" description="Helical" evidence="8">
    <location>
        <begin position="510"/>
        <end position="529"/>
    </location>
</feature>
<feature type="transmembrane region" description="Helical" evidence="8">
    <location>
        <begin position="272"/>
        <end position="291"/>
    </location>
</feature>
<keyword evidence="11" id="KW-1185">Reference proteome</keyword>
<feature type="transmembrane region" description="Helical" evidence="8">
    <location>
        <begin position="83"/>
        <end position="102"/>
    </location>
</feature>
<dbReference type="InterPro" id="IPR036259">
    <property type="entry name" value="MFS_trans_sf"/>
</dbReference>
<dbReference type="GO" id="GO:0005886">
    <property type="term" value="C:plasma membrane"/>
    <property type="evidence" value="ECO:0007669"/>
    <property type="project" value="TreeGrafter"/>
</dbReference>
<dbReference type="GO" id="GO:0012505">
    <property type="term" value="C:endomembrane system"/>
    <property type="evidence" value="ECO:0007669"/>
    <property type="project" value="UniProtKB-SubCell"/>
</dbReference>
<sequence>MATSGDTSRGDPVADPSTEMPVGEKKAKPGQAWKANEEHVVPHNNLPLVFCALMLTLFLAALDQTIVATALPTITAQLGGGKDYSWVGSSYLLAAATFAPLYGKLSDLVGRKAILYPAIVVFLIGSALCGAAQSMVWLIVARAVQGIGGGGIVQMINIVISDIVTLEERGKYAGYVGSLWGIASIAGPLVGGAFTDHVSWRWCFFVNLPTGGAAAALLFFFLHLNPVTHEKTFRQHVDDFDFFGLFLIMGGVICILLGFTQSQSGWKSAETLAPLIIGIMVLFAAAAWEGYTERSPIVPPRLFQTRTTGILLFTTFIHGMCFFMCAFYLPVYFQVLGASATRSGILALPNALGSSLISAVVGFIVVALGDYRQVIWGSWAIMALGYGLMIMLDEKTSLAAQLLITLVSGLGFGGLFHPPLIGMQAAMPIKDMATSTATFGLIRQIGATIGTAIGQAVWSSELQRRIGKIEGYTADFSSAGLVDNVRHLKDIQPEAVKQQVLHAYTKSISILWLVDTPLIFFCFILTLFVKKYTLKRKIVRTGKKPEDEENTAESSPGTPIEKTAVEGTERRNEGNIKEEPQADKEVVDIPELLLNGGTISTVTKEGATN</sequence>
<feature type="transmembrane region" description="Helical" evidence="8">
    <location>
        <begin position="114"/>
        <end position="140"/>
    </location>
</feature>
<dbReference type="InterPro" id="IPR020846">
    <property type="entry name" value="MFS_dom"/>
</dbReference>
<dbReference type="SUPFAM" id="SSF103473">
    <property type="entry name" value="MFS general substrate transporter"/>
    <property type="match status" value="1"/>
</dbReference>
<dbReference type="Gene3D" id="1.20.1720.10">
    <property type="entry name" value="Multidrug resistance protein D"/>
    <property type="match status" value="1"/>
</dbReference>
<evidence type="ECO:0000256" key="3">
    <source>
        <dbReference type="ARBA" id="ARBA00022448"/>
    </source>
</evidence>
<evidence type="ECO:0000256" key="4">
    <source>
        <dbReference type="ARBA" id="ARBA00022692"/>
    </source>
</evidence>
<feature type="compositionally biased region" description="Basic and acidic residues" evidence="7">
    <location>
        <begin position="563"/>
        <end position="587"/>
    </location>
</feature>
<feature type="domain" description="Major facilitator superfamily (MFS) profile" evidence="9">
    <location>
        <begin position="49"/>
        <end position="534"/>
    </location>
</feature>
<evidence type="ECO:0000256" key="7">
    <source>
        <dbReference type="SAM" id="MobiDB-lite"/>
    </source>
</evidence>